<sequence length="256" mass="27526">MDLTYLGRGARACLAALLTGSFLLIPGSLAELDWRRSPLPTAASYPVIGAFCAQRMPSSFFPLPNPAWYNLLVALQAAPSAQPATATVVTQCAIGEVIGLGFVGVRPHCCFAFQRCFAGTIARYFGPRCCALSLRKARFKPGFPCAFCICLGLSAVGLAPLDSFARPGCELHDQLRPESHANDNHSHAADGMGGRCDSWTSKHSNQQFGQVSKIRHKLDSIRPHRQRPGIGEGSQTPNTDLPKRCDSGETPDRVAS</sequence>
<accession>A0AAX4IJ43</accession>
<dbReference type="KEGG" id="cdet:87944877"/>
<evidence type="ECO:0000256" key="1">
    <source>
        <dbReference type="SAM" id="MobiDB-lite"/>
    </source>
</evidence>
<reference evidence="3" key="1">
    <citation type="journal article" date="2023" name="bioRxiv">
        <title>Complete genome of the Medicago anthracnose fungus, Colletotrichum destructivum, reveals a mini-chromosome-like region within a core chromosome.</title>
        <authorList>
            <person name="Lapalu N."/>
            <person name="Simon A."/>
            <person name="Lu A."/>
            <person name="Plaumann P.-L."/>
            <person name="Amselem J."/>
            <person name="Pigne S."/>
            <person name="Auger A."/>
            <person name="Koch C."/>
            <person name="Dallery J.-F."/>
            <person name="O'Connell R.J."/>
        </authorList>
    </citation>
    <scope>NUCLEOTIDE SEQUENCE [LARGE SCALE GENOMIC DNA]</scope>
    <source>
        <strain evidence="3">CBS 520.97</strain>
    </source>
</reference>
<proteinExistence type="predicted"/>
<name>A0AAX4IJ43_9PEZI</name>
<protein>
    <submittedName>
        <fullName evidence="2">Uncharacterized protein</fullName>
    </submittedName>
</protein>
<dbReference type="AlphaFoldDB" id="A0AAX4IJ43"/>
<gene>
    <name evidence="2" type="ORF">CDEST_08374</name>
</gene>
<organism evidence="2 3">
    <name type="scientific">Colletotrichum destructivum</name>
    <dbReference type="NCBI Taxonomy" id="34406"/>
    <lineage>
        <taxon>Eukaryota</taxon>
        <taxon>Fungi</taxon>
        <taxon>Dikarya</taxon>
        <taxon>Ascomycota</taxon>
        <taxon>Pezizomycotina</taxon>
        <taxon>Sordariomycetes</taxon>
        <taxon>Hypocreomycetidae</taxon>
        <taxon>Glomerellales</taxon>
        <taxon>Glomerellaceae</taxon>
        <taxon>Colletotrichum</taxon>
        <taxon>Colletotrichum destructivum species complex</taxon>
    </lineage>
</organism>
<dbReference type="EMBL" id="CP137309">
    <property type="protein sequence ID" value="WQF83360.1"/>
    <property type="molecule type" value="Genomic_DNA"/>
</dbReference>
<evidence type="ECO:0000313" key="3">
    <source>
        <dbReference type="Proteomes" id="UP001322277"/>
    </source>
</evidence>
<feature type="region of interest" description="Disordered" evidence="1">
    <location>
        <begin position="210"/>
        <end position="256"/>
    </location>
</feature>
<dbReference type="GeneID" id="87944877"/>
<dbReference type="Proteomes" id="UP001322277">
    <property type="component" value="Chromosome 5"/>
</dbReference>
<keyword evidence="3" id="KW-1185">Reference proteome</keyword>
<feature type="compositionally biased region" description="Basic and acidic residues" evidence="1">
    <location>
        <begin position="241"/>
        <end position="256"/>
    </location>
</feature>
<evidence type="ECO:0000313" key="2">
    <source>
        <dbReference type="EMBL" id="WQF83360.1"/>
    </source>
</evidence>
<dbReference type="RefSeq" id="XP_062780584.1">
    <property type="nucleotide sequence ID" value="XM_062924533.1"/>
</dbReference>